<dbReference type="InterPro" id="IPR005790">
    <property type="entry name" value="DNA_polIII_delta"/>
</dbReference>
<dbReference type="Gene3D" id="3.40.50.300">
    <property type="entry name" value="P-loop containing nucleotide triphosphate hydrolases"/>
    <property type="match status" value="1"/>
</dbReference>
<sequence length="363" mass="40571">MENFIVSARKYRPQEFNTVVGQSHITDTLEHAIGENQLAQALLFCGPRGVGKTTCARILARKINEKDGSVSEDGFAYNIYELDAASNNSVDDIRELIDQVRFAPQVGKYKVYIIDEVHMLSSAAFNAFLKTLEEPPAHAIFILATTEKHKIIPTILSRCQIYDFKRITIEGIQDHLRGIASKENILYEDDALYLIAQKADGALRDALSIFDRLSTFSQKNITLAKAAEVLNILDYDQYLNIVDLAKEGKIPEVLFAFNEIVKRGFDPHIFIAGLGNHFRDLMMAQNTSTMDLIEVGEKTKAKFVEQAGKWNAQQLVDAIEICNHADINYKNSKNPRLTVEIALMQLSSLTAGTDGPKKKSLSS</sequence>
<dbReference type="NCBIfam" id="TIGR01128">
    <property type="entry name" value="holA"/>
    <property type="match status" value="1"/>
</dbReference>
<keyword evidence="2 11" id="KW-0808">Transferase</keyword>
<comment type="function">
    <text evidence="11">DNA polymerase III is a complex, multichain enzyme responsible for most of the replicative synthesis in bacteria. This DNA polymerase also exhibits 3' to 5' exonuclease activity.</text>
</comment>
<dbReference type="NCBIfam" id="TIGR02397">
    <property type="entry name" value="dnaX_nterm"/>
    <property type="match status" value="1"/>
</dbReference>
<keyword evidence="3 11" id="KW-0548">Nucleotidyltransferase</keyword>
<dbReference type="Gene3D" id="1.20.272.10">
    <property type="match status" value="1"/>
</dbReference>
<dbReference type="InterPro" id="IPR027417">
    <property type="entry name" value="P-loop_NTPase"/>
</dbReference>
<dbReference type="Pfam" id="PF22608">
    <property type="entry name" value="DNAX_ATPase_lid"/>
    <property type="match status" value="1"/>
</dbReference>
<gene>
    <name evidence="11" type="primary">dnaX</name>
    <name evidence="13" type="ORF">QE404_001101</name>
</gene>
<evidence type="ECO:0000256" key="3">
    <source>
        <dbReference type="ARBA" id="ARBA00022695"/>
    </source>
</evidence>
<dbReference type="Proteomes" id="UP001225072">
    <property type="component" value="Unassembled WGS sequence"/>
</dbReference>
<dbReference type="SMART" id="SM00382">
    <property type="entry name" value="AAA"/>
    <property type="match status" value="1"/>
</dbReference>
<dbReference type="PRINTS" id="PR00300">
    <property type="entry name" value="CLPPROTEASEA"/>
</dbReference>
<dbReference type="SUPFAM" id="SSF52540">
    <property type="entry name" value="P-loop containing nucleoside triphosphate hydrolases"/>
    <property type="match status" value="1"/>
</dbReference>
<keyword evidence="6 11" id="KW-0547">Nucleotide-binding</keyword>
<comment type="caution">
    <text evidence="13">The sequence shown here is derived from an EMBL/GenBank/DDBJ whole genome shotgun (WGS) entry which is preliminary data.</text>
</comment>
<dbReference type="InterPro" id="IPR045085">
    <property type="entry name" value="HLD_clamp_pol_III_gamma_tau"/>
</dbReference>
<dbReference type="RefSeq" id="WP_307447492.1">
    <property type="nucleotide sequence ID" value="NZ_JAUTAL010000001.1"/>
</dbReference>
<evidence type="ECO:0000313" key="13">
    <source>
        <dbReference type="EMBL" id="MDQ1095954.1"/>
    </source>
</evidence>
<keyword evidence="9 11" id="KW-0239">DNA-directed DNA polymerase</keyword>
<keyword evidence="4 11" id="KW-0235">DNA replication</keyword>
<dbReference type="SUPFAM" id="SSF48019">
    <property type="entry name" value="post-AAA+ oligomerization domain-like"/>
    <property type="match status" value="1"/>
</dbReference>
<evidence type="ECO:0000256" key="1">
    <source>
        <dbReference type="ARBA" id="ARBA00006360"/>
    </source>
</evidence>
<evidence type="ECO:0000313" key="14">
    <source>
        <dbReference type="Proteomes" id="UP001225072"/>
    </source>
</evidence>
<dbReference type="InterPro" id="IPR050238">
    <property type="entry name" value="DNA_Rep/Repair_Clamp_Loader"/>
</dbReference>
<dbReference type="CDD" id="cd18137">
    <property type="entry name" value="HLD_clamp_pol_III_gamma_tau"/>
    <property type="match status" value="1"/>
</dbReference>
<keyword evidence="5" id="KW-0479">Metal-binding</keyword>
<evidence type="ECO:0000256" key="5">
    <source>
        <dbReference type="ARBA" id="ARBA00022723"/>
    </source>
</evidence>
<comment type="subunit">
    <text evidence="11">DNA polymerase III contains a core (composed of alpha, epsilon and theta chains) that associates with a tau subunit. This core dimerizes to form the POLIII' complex. PolIII' associates with the gamma complex (composed of gamma, delta, delta', psi and chi chains) and with the beta chain to form the complete DNA polymerase III complex.</text>
</comment>
<evidence type="ECO:0000256" key="2">
    <source>
        <dbReference type="ARBA" id="ARBA00022679"/>
    </source>
</evidence>
<dbReference type="InterPro" id="IPR008921">
    <property type="entry name" value="DNA_pol3_clamp-load_cplx_C"/>
</dbReference>
<evidence type="ECO:0000256" key="11">
    <source>
        <dbReference type="RuleBase" id="RU364063"/>
    </source>
</evidence>
<dbReference type="InterPro" id="IPR003593">
    <property type="entry name" value="AAA+_ATPase"/>
</dbReference>
<evidence type="ECO:0000256" key="9">
    <source>
        <dbReference type="ARBA" id="ARBA00022932"/>
    </source>
</evidence>
<dbReference type="Gene3D" id="1.10.8.60">
    <property type="match status" value="1"/>
</dbReference>
<feature type="domain" description="AAA+ ATPase" evidence="12">
    <location>
        <begin position="38"/>
        <end position="168"/>
    </location>
</feature>
<evidence type="ECO:0000256" key="10">
    <source>
        <dbReference type="ARBA" id="ARBA00049244"/>
    </source>
</evidence>
<evidence type="ECO:0000256" key="7">
    <source>
        <dbReference type="ARBA" id="ARBA00022833"/>
    </source>
</evidence>
<dbReference type="PANTHER" id="PTHR11669">
    <property type="entry name" value="REPLICATION FACTOR C / DNA POLYMERASE III GAMMA-TAU SUBUNIT"/>
    <property type="match status" value="1"/>
</dbReference>
<keyword evidence="14" id="KW-1185">Reference proteome</keyword>
<dbReference type="Pfam" id="PF12169">
    <property type="entry name" value="DNA_pol3_gamma3"/>
    <property type="match status" value="1"/>
</dbReference>
<name>A0ABU0TFX0_9FLAO</name>
<dbReference type="Pfam" id="PF13177">
    <property type="entry name" value="DNA_pol3_delta2"/>
    <property type="match status" value="1"/>
</dbReference>
<evidence type="ECO:0000259" key="12">
    <source>
        <dbReference type="SMART" id="SM00382"/>
    </source>
</evidence>
<evidence type="ECO:0000256" key="4">
    <source>
        <dbReference type="ARBA" id="ARBA00022705"/>
    </source>
</evidence>
<reference evidence="13 14" key="1">
    <citation type="submission" date="2023-07" db="EMBL/GenBank/DDBJ databases">
        <title>Functional and genomic diversity of the sorghum phyllosphere microbiome.</title>
        <authorList>
            <person name="Shade A."/>
        </authorList>
    </citation>
    <scope>NUCLEOTIDE SEQUENCE [LARGE SCALE GENOMIC DNA]</scope>
    <source>
        <strain evidence="13 14">SORGH_AS_1064</strain>
    </source>
</reference>
<dbReference type="EC" id="2.7.7.7" evidence="11"/>
<keyword evidence="8 11" id="KW-0067">ATP-binding</keyword>
<accession>A0ABU0TFX0</accession>
<proteinExistence type="inferred from homology"/>
<dbReference type="InterPro" id="IPR012763">
    <property type="entry name" value="DNA_pol_III_sug/sutau_N"/>
</dbReference>
<comment type="catalytic activity">
    <reaction evidence="10 11">
        <text>DNA(n) + a 2'-deoxyribonucleoside 5'-triphosphate = DNA(n+1) + diphosphate</text>
        <dbReference type="Rhea" id="RHEA:22508"/>
        <dbReference type="Rhea" id="RHEA-COMP:17339"/>
        <dbReference type="Rhea" id="RHEA-COMP:17340"/>
        <dbReference type="ChEBI" id="CHEBI:33019"/>
        <dbReference type="ChEBI" id="CHEBI:61560"/>
        <dbReference type="ChEBI" id="CHEBI:173112"/>
        <dbReference type="EC" id="2.7.7.7"/>
    </reaction>
</comment>
<evidence type="ECO:0000256" key="6">
    <source>
        <dbReference type="ARBA" id="ARBA00022741"/>
    </source>
</evidence>
<dbReference type="InterPro" id="IPR022754">
    <property type="entry name" value="DNA_pol_III_gamma-3"/>
</dbReference>
<dbReference type="PANTHER" id="PTHR11669:SF0">
    <property type="entry name" value="PROTEIN STICHEL-LIKE 2"/>
    <property type="match status" value="1"/>
</dbReference>
<protein>
    <recommendedName>
        <fullName evidence="11">DNA polymerase III subunit gamma/tau</fullName>
        <ecNumber evidence="11">2.7.7.7</ecNumber>
    </recommendedName>
</protein>
<keyword evidence="7" id="KW-0862">Zinc</keyword>
<dbReference type="EMBL" id="JAUTAL010000001">
    <property type="protein sequence ID" value="MDQ1095954.1"/>
    <property type="molecule type" value="Genomic_DNA"/>
</dbReference>
<dbReference type="CDD" id="cd00009">
    <property type="entry name" value="AAA"/>
    <property type="match status" value="1"/>
</dbReference>
<comment type="similarity">
    <text evidence="1 11">Belongs to the DnaX/STICHEL family.</text>
</comment>
<dbReference type="InterPro" id="IPR001270">
    <property type="entry name" value="ClpA/B"/>
</dbReference>
<organism evidence="13 14">
    <name type="scientific">Chryseobacterium camelliae</name>
    <dbReference type="NCBI Taxonomy" id="1265445"/>
    <lineage>
        <taxon>Bacteria</taxon>
        <taxon>Pseudomonadati</taxon>
        <taxon>Bacteroidota</taxon>
        <taxon>Flavobacteriia</taxon>
        <taxon>Flavobacteriales</taxon>
        <taxon>Weeksellaceae</taxon>
        <taxon>Chryseobacterium group</taxon>
        <taxon>Chryseobacterium</taxon>
    </lineage>
</organism>
<evidence type="ECO:0000256" key="8">
    <source>
        <dbReference type="ARBA" id="ARBA00022840"/>
    </source>
</evidence>
<dbReference type="GO" id="GO:0003887">
    <property type="term" value="F:DNA-directed DNA polymerase activity"/>
    <property type="evidence" value="ECO:0007669"/>
    <property type="project" value="UniProtKB-EC"/>
</dbReference>